<dbReference type="GO" id="GO:0000155">
    <property type="term" value="F:phosphorelay sensor kinase activity"/>
    <property type="evidence" value="ECO:0007669"/>
    <property type="project" value="InterPro"/>
</dbReference>
<evidence type="ECO:0000256" key="5">
    <source>
        <dbReference type="SAM" id="Phobius"/>
    </source>
</evidence>
<keyword evidence="4 7" id="KW-0418">Kinase</keyword>
<proteinExistence type="predicted"/>
<keyword evidence="5" id="KW-1133">Transmembrane helix</keyword>
<keyword evidence="8" id="KW-1185">Reference proteome</keyword>
<dbReference type="PROSITE" id="PS50885">
    <property type="entry name" value="HAMP"/>
    <property type="match status" value="1"/>
</dbReference>
<dbReference type="Pfam" id="PF00672">
    <property type="entry name" value="HAMP"/>
    <property type="match status" value="1"/>
</dbReference>
<reference evidence="7 8" key="1">
    <citation type="submission" date="2016-09" db="EMBL/GenBank/DDBJ databases">
        <authorList>
            <person name="Capua I."/>
            <person name="De Benedictis P."/>
            <person name="Joannis T."/>
            <person name="Lombin L.H."/>
            <person name="Cattoli G."/>
        </authorList>
    </citation>
    <scope>NUCLEOTIDE SEQUENCE [LARGE SCALE GENOMIC DNA]</scope>
    <source>
        <strain evidence="7 8">GluBS11</strain>
    </source>
</reference>
<evidence type="ECO:0000256" key="2">
    <source>
        <dbReference type="ARBA" id="ARBA00022553"/>
    </source>
</evidence>
<dbReference type="SMART" id="SM00304">
    <property type="entry name" value="HAMP"/>
    <property type="match status" value="1"/>
</dbReference>
<sequence length="577" mass="66873">MTVKKEISLRNLLRKYWIGMFLFLVVVYFLLQSYMLLALTERTEESVQKSIFIAENGIEDSLQIVDSFIYESLYSGTTQSTSQLYNSLKNETDPVMLSVARNAVLTSLMSIVSWSDMIDFAMIYTDSTDETTWLEAGSTSNYATRREVKQLIGERIEQGEFNRLERYMICKSGQGNIMIRLLKIEDSYFVVGVSESEILRTLQSAEYDENSIAFAAEKDGTVIFTSEKVDVDFSPEQEGTYIAVDGKEYLQTGYVSDKTGYYFGMLTAKNSIISDMWFFRMLFFIMFLVLMILVPAIFYIIHAYVEKPIGKIANTMNQIAEGELDVTVEEAYQITELVQLVHAFNHMIKRIKQLKIEKYEVKLEAQKATMQYLQLQIKPHFYANVLNIIYSLAERKDYSTIQKISKSIVNYSRYMFHDATELVELQREIEHVHYYMEIQEIRYMMQITCQVVVPDETKSALIPPFIIQSFVENSVKYTFSTKKSSKITIHVETDEEKEYLTIRISDNGAGYSEELLQQSWEQKNEDGHIGLTNVYRRLKLIYDDKADIQLMNDHGAVAILKVPYISVDNMEFDDDDI</sequence>
<evidence type="ECO:0000256" key="3">
    <source>
        <dbReference type="ARBA" id="ARBA00022679"/>
    </source>
</evidence>
<keyword evidence="3" id="KW-0808">Transferase</keyword>
<gene>
    <name evidence="7" type="ORF">SAMN05421730_101575</name>
</gene>
<dbReference type="Gene3D" id="6.10.340.10">
    <property type="match status" value="1"/>
</dbReference>
<dbReference type="InterPro" id="IPR050640">
    <property type="entry name" value="Bact_2-comp_sensor_kinase"/>
</dbReference>
<dbReference type="PANTHER" id="PTHR34220:SF7">
    <property type="entry name" value="SENSOR HISTIDINE KINASE YPDA"/>
    <property type="match status" value="1"/>
</dbReference>
<dbReference type="InterPro" id="IPR003594">
    <property type="entry name" value="HATPase_dom"/>
</dbReference>
<organism evidence="7 8">
    <name type="scientific">Anaerobium acetethylicum</name>
    <dbReference type="NCBI Taxonomy" id="1619234"/>
    <lineage>
        <taxon>Bacteria</taxon>
        <taxon>Bacillati</taxon>
        <taxon>Bacillota</taxon>
        <taxon>Clostridia</taxon>
        <taxon>Lachnospirales</taxon>
        <taxon>Lachnospiraceae</taxon>
        <taxon>Anaerobium</taxon>
    </lineage>
</organism>
<dbReference type="AlphaFoldDB" id="A0A1D3TV49"/>
<dbReference type="InterPro" id="IPR010559">
    <property type="entry name" value="Sig_transdc_His_kin_internal"/>
</dbReference>
<feature type="domain" description="HAMP" evidence="6">
    <location>
        <begin position="303"/>
        <end position="356"/>
    </location>
</feature>
<protein>
    <submittedName>
        <fullName evidence="7">Histidine kinase-, DNA gyrase B-, and HSP90-like ATPase</fullName>
    </submittedName>
</protein>
<dbReference type="STRING" id="1619234.SAMN05421730_101575"/>
<feature type="transmembrane region" description="Helical" evidence="5">
    <location>
        <begin position="16"/>
        <end position="39"/>
    </location>
</feature>
<dbReference type="Proteomes" id="UP000199315">
    <property type="component" value="Unassembled WGS sequence"/>
</dbReference>
<dbReference type="CDD" id="cd06225">
    <property type="entry name" value="HAMP"/>
    <property type="match status" value="1"/>
</dbReference>
<accession>A0A1D3TV49</accession>
<dbReference type="Pfam" id="PF06580">
    <property type="entry name" value="His_kinase"/>
    <property type="match status" value="1"/>
</dbReference>
<dbReference type="SUPFAM" id="SSF158472">
    <property type="entry name" value="HAMP domain-like"/>
    <property type="match status" value="1"/>
</dbReference>
<dbReference type="InterPro" id="IPR003660">
    <property type="entry name" value="HAMP_dom"/>
</dbReference>
<dbReference type="InterPro" id="IPR036890">
    <property type="entry name" value="HATPase_C_sf"/>
</dbReference>
<evidence type="ECO:0000259" key="6">
    <source>
        <dbReference type="PROSITE" id="PS50885"/>
    </source>
</evidence>
<dbReference type="EMBL" id="FMKA01000015">
    <property type="protein sequence ID" value="SCP98003.1"/>
    <property type="molecule type" value="Genomic_DNA"/>
</dbReference>
<dbReference type="PANTHER" id="PTHR34220">
    <property type="entry name" value="SENSOR HISTIDINE KINASE YPDA"/>
    <property type="match status" value="1"/>
</dbReference>
<evidence type="ECO:0000313" key="8">
    <source>
        <dbReference type="Proteomes" id="UP000199315"/>
    </source>
</evidence>
<feature type="transmembrane region" description="Helical" evidence="5">
    <location>
        <begin position="277"/>
        <end position="301"/>
    </location>
</feature>
<keyword evidence="5" id="KW-0812">Transmembrane</keyword>
<dbReference type="GO" id="GO:0016020">
    <property type="term" value="C:membrane"/>
    <property type="evidence" value="ECO:0007669"/>
    <property type="project" value="UniProtKB-SubCell"/>
</dbReference>
<evidence type="ECO:0000313" key="7">
    <source>
        <dbReference type="EMBL" id="SCP98003.1"/>
    </source>
</evidence>
<keyword evidence="2" id="KW-0597">Phosphoprotein</keyword>
<dbReference type="Pfam" id="PF02518">
    <property type="entry name" value="HATPase_c"/>
    <property type="match status" value="1"/>
</dbReference>
<dbReference type="OrthoDB" id="759642at2"/>
<evidence type="ECO:0000256" key="1">
    <source>
        <dbReference type="ARBA" id="ARBA00004370"/>
    </source>
</evidence>
<evidence type="ECO:0000256" key="4">
    <source>
        <dbReference type="ARBA" id="ARBA00022777"/>
    </source>
</evidence>
<dbReference type="SUPFAM" id="SSF55874">
    <property type="entry name" value="ATPase domain of HSP90 chaperone/DNA topoisomerase II/histidine kinase"/>
    <property type="match status" value="1"/>
</dbReference>
<comment type="subcellular location">
    <subcellularLocation>
        <location evidence="1">Membrane</location>
    </subcellularLocation>
</comment>
<keyword evidence="5" id="KW-0472">Membrane</keyword>
<name>A0A1D3TV49_9FIRM</name>
<dbReference type="Gene3D" id="3.30.565.10">
    <property type="entry name" value="Histidine kinase-like ATPase, C-terminal domain"/>
    <property type="match status" value="1"/>
</dbReference>